<keyword evidence="3" id="KW-1185">Reference proteome</keyword>
<accession>A0A246IVA7</accession>
<comment type="caution">
    <text evidence="2">The sequence shown here is derived from an EMBL/GenBank/DDBJ whole genome shotgun (WGS) entry which is preliminary data.</text>
</comment>
<reference evidence="2 3" key="1">
    <citation type="journal article" date="2008" name="Int. J. Syst. Evol. Microbiol.">
        <title>Description of Roseateles aquatilis sp. nov. and Roseateles terrae sp. nov., in the class Betaproteobacteria, and emended description of the genus Roseateles.</title>
        <authorList>
            <person name="Gomila M."/>
            <person name="Bowien B."/>
            <person name="Falsen E."/>
            <person name="Moore E.R."/>
            <person name="Lalucat J."/>
        </authorList>
    </citation>
    <scope>NUCLEOTIDE SEQUENCE [LARGE SCALE GENOMIC DNA]</scope>
    <source>
        <strain evidence="2 3">CCUG 48205</strain>
    </source>
</reference>
<organism evidence="2 3">
    <name type="scientific">Roseateles aquatilis</name>
    <dbReference type="NCBI Taxonomy" id="431061"/>
    <lineage>
        <taxon>Bacteria</taxon>
        <taxon>Pseudomonadati</taxon>
        <taxon>Pseudomonadota</taxon>
        <taxon>Betaproteobacteria</taxon>
        <taxon>Burkholderiales</taxon>
        <taxon>Sphaerotilaceae</taxon>
        <taxon>Roseateles</taxon>
    </lineage>
</organism>
<gene>
    <name evidence="2" type="ORF">CDN99_25045</name>
</gene>
<dbReference type="PANTHER" id="PTHR36152">
    <property type="entry name" value="CYTOPLASMIC PROTEIN-RELATED"/>
    <property type="match status" value="1"/>
</dbReference>
<protein>
    <recommendedName>
        <fullName evidence="4">Hcp1 family type VI secretion system effector</fullName>
    </recommendedName>
</protein>
<dbReference type="InterPro" id="IPR008514">
    <property type="entry name" value="T6SS_Hcp"/>
</dbReference>
<evidence type="ECO:0000256" key="1">
    <source>
        <dbReference type="SAM" id="MobiDB-lite"/>
    </source>
</evidence>
<dbReference type="Gene3D" id="2.30.110.20">
    <property type="entry name" value="Hcp1-like"/>
    <property type="match status" value="1"/>
</dbReference>
<dbReference type="EMBL" id="NIOF01000018">
    <property type="protein sequence ID" value="OWQ84148.1"/>
    <property type="molecule type" value="Genomic_DNA"/>
</dbReference>
<proteinExistence type="predicted"/>
<dbReference type="Pfam" id="PF05638">
    <property type="entry name" value="T6SS_HCP"/>
    <property type="match status" value="1"/>
</dbReference>
<dbReference type="InterPro" id="IPR053165">
    <property type="entry name" value="HSI-I_assembly_Hcp1"/>
</dbReference>
<dbReference type="InterPro" id="IPR036624">
    <property type="entry name" value="Hcp1-lik_sf"/>
</dbReference>
<evidence type="ECO:0000313" key="2">
    <source>
        <dbReference type="EMBL" id="OWQ84148.1"/>
    </source>
</evidence>
<dbReference type="SUPFAM" id="SSF141452">
    <property type="entry name" value="Hcp1-like"/>
    <property type="match status" value="1"/>
</dbReference>
<dbReference type="NCBIfam" id="TIGR03344">
    <property type="entry name" value="VI_effect_Hcp1"/>
    <property type="match status" value="1"/>
</dbReference>
<feature type="region of interest" description="Disordered" evidence="1">
    <location>
        <begin position="161"/>
        <end position="181"/>
    </location>
</feature>
<name>A0A246IVA7_9BURK</name>
<evidence type="ECO:0008006" key="4">
    <source>
        <dbReference type="Google" id="ProtNLM"/>
    </source>
</evidence>
<dbReference type="AlphaFoldDB" id="A0A246IVA7"/>
<dbReference type="Proteomes" id="UP000197468">
    <property type="component" value="Unassembled WGS sequence"/>
</dbReference>
<feature type="region of interest" description="Disordered" evidence="1">
    <location>
        <begin position="1"/>
        <end position="23"/>
    </location>
</feature>
<dbReference type="PANTHER" id="PTHR36152:SF1">
    <property type="entry name" value="UBIQUITIN-LIKE DOMAIN-CONTAINING PROTEIN"/>
    <property type="match status" value="1"/>
</dbReference>
<evidence type="ECO:0000313" key="3">
    <source>
        <dbReference type="Proteomes" id="UP000197468"/>
    </source>
</evidence>
<sequence>MPVARRHPLSTPEPEMNPMSSSGATSADMYLDLTLKRAGKVKGESVAAGHPSDIVVRGFSWGVGAAGDAVAGQATGRRSYRQLVITKGLDTASTALMSAVATNDEVRSAKLFLRKAGGEQEDYFCLTLEKARIASYDIEADADGTPVERVAMSFQKVSVEYKPQSGKGQSGGSHTFNDDLT</sequence>